<dbReference type="PROSITE" id="PS50005">
    <property type="entry name" value="TPR"/>
    <property type="match status" value="1"/>
</dbReference>
<dbReference type="EMBL" id="JBHTBY010000001">
    <property type="protein sequence ID" value="MFC7319529.1"/>
    <property type="molecule type" value="Genomic_DNA"/>
</dbReference>
<dbReference type="RefSeq" id="WP_289216269.1">
    <property type="nucleotide sequence ID" value="NZ_JAPVRC010000005.1"/>
</dbReference>
<organism evidence="3 4">
    <name type="scientific">Halobacillus campisalis</name>
    <dbReference type="NCBI Taxonomy" id="435909"/>
    <lineage>
        <taxon>Bacteria</taxon>
        <taxon>Bacillati</taxon>
        <taxon>Bacillota</taxon>
        <taxon>Bacilli</taxon>
        <taxon>Bacillales</taxon>
        <taxon>Bacillaceae</taxon>
        <taxon>Halobacillus</taxon>
    </lineage>
</organism>
<gene>
    <name evidence="3" type="ORF">ACFQMN_01350</name>
</gene>
<dbReference type="InterPro" id="IPR019734">
    <property type="entry name" value="TPR_rpt"/>
</dbReference>
<evidence type="ECO:0000313" key="4">
    <source>
        <dbReference type="Proteomes" id="UP001596494"/>
    </source>
</evidence>
<evidence type="ECO:0000313" key="3">
    <source>
        <dbReference type="EMBL" id="MFC7319529.1"/>
    </source>
</evidence>
<sequence>MKGQLIKQHRKFKDMTLEELADGICSVSYLSKIENNTISASKEMYRLLGEKLNIHLENLNEEFDDKIYEKLIDWHKSIQLKNTTLMENLHEECRNLLNFNQNIELSNLFKIIHSRFQLTTTNEPLSKKITKELYDVMSQSSNEYRFLYYKTIGIDYLLQFQYEQAEMNFQFAEEMMNKLPNQDFELYYHISLTYSRLLMFVESNFYAEMAIEGYQKSLNYSKVTDCSMISAINYNFLGAHRVAERLFLNMLQGAGQYLGKFEESIVHHNLGYIYICLDKYEQSIEHLQTALLLKEENNISPVSTLYLLAKVYNCKQDKGRSWDFINQGKAKAVEEKDVRYIHKFYILKSVLEGTTKDDTFVKKLENEILPEFLSLNEFSDYKTYLKFLGDIYYEKRMYKKCAQLFKEANRYRRFMLEKSP</sequence>
<dbReference type="SMART" id="SM00028">
    <property type="entry name" value="TPR"/>
    <property type="match status" value="2"/>
</dbReference>
<keyword evidence="4" id="KW-1185">Reference proteome</keyword>
<dbReference type="Pfam" id="PF01381">
    <property type="entry name" value="HTH_3"/>
    <property type="match status" value="1"/>
</dbReference>
<dbReference type="CDD" id="cd00093">
    <property type="entry name" value="HTH_XRE"/>
    <property type="match status" value="1"/>
</dbReference>
<feature type="domain" description="HTH cro/C1-type" evidence="2">
    <location>
        <begin position="6"/>
        <end position="59"/>
    </location>
</feature>
<evidence type="ECO:0000256" key="1">
    <source>
        <dbReference type="PROSITE-ProRule" id="PRU00339"/>
    </source>
</evidence>
<dbReference type="PROSITE" id="PS50943">
    <property type="entry name" value="HTH_CROC1"/>
    <property type="match status" value="1"/>
</dbReference>
<dbReference type="InterPro" id="IPR010982">
    <property type="entry name" value="Lambda_DNA-bd_dom_sf"/>
</dbReference>
<dbReference type="Proteomes" id="UP001596494">
    <property type="component" value="Unassembled WGS sequence"/>
</dbReference>
<dbReference type="SUPFAM" id="SSF47413">
    <property type="entry name" value="lambda repressor-like DNA-binding domains"/>
    <property type="match status" value="1"/>
</dbReference>
<dbReference type="SUPFAM" id="SSF48452">
    <property type="entry name" value="TPR-like"/>
    <property type="match status" value="1"/>
</dbReference>
<feature type="repeat" description="TPR" evidence="1">
    <location>
        <begin position="264"/>
        <end position="297"/>
    </location>
</feature>
<reference evidence="4" key="1">
    <citation type="journal article" date="2019" name="Int. J. Syst. Evol. Microbiol.">
        <title>The Global Catalogue of Microorganisms (GCM) 10K type strain sequencing project: providing services to taxonomists for standard genome sequencing and annotation.</title>
        <authorList>
            <consortium name="The Broad Institute Genomics Platform"/>
            <consortium name="The Broad Institute Genome Sequencing Center for Infectious Disease"/>
            <person name="Wu L."/>
            <person name="Ma J."/>
        </authorList>
    </citation>
    <scope>NUCLEOTIDE SEQUENCE [LARGE SCALE GENOMIC DNA]</scope>
    <source>
        <strain evidence="4">CCUG 73951</strain>
    </source>
</reference>
<comment type="caution">
    <text evidence="3">The sequence shown here is derived from an EMBL/GenBank/DDBJ whole genome shotgun (WGS) entry which is preliminary data.</text>
</comment>
<dbReference type="Gene3D" id="1.10.260.40">
    <property type="entry name" value="lambda repressor-like DNA-binding domains"/>
    <property type="match status" value="1"/>
</dbReference>
<keyword evidence="1" id="KW-0802">TPR repeat</keyword>
<dbReference type="InterPro" id="IPR001387">
    <property type="entry name" value="Cro/C1-type_HTH"/>
</dbReference>
<evidence type="ECO:0000259" key="2">
    <source>
        <dbReference type="PROSITE" id="PS50943"/>
    </source>
</evidence>
<name>A0ABW2K039_9BACI</name>
<accession>A0ABW2K039</accession>
<proteinExistence type="predicted"/>
<dbReference type="InterPro" id="IPR011990">
    <property type="entry name" value="TPR-like_helical_dom_sf"/>
</dbReference>
<dbReference type="SMART" id="SM00530">
    <property type="entry name" value="HTH_XRE"/>
    <property type="match status" value="1"/>
</dbReference>
<protein>
    <submittedName>
        <fullName evidence="3">Helix-turn-helix domain-containing protein</fullName>
    </submittedName>
</protein>
<dbReference type="Gene3D" id="1.25.40.10">
    <property type="entry name" value="Tetratricopeptide repeat domain"/>
    <property type="match status" value="1"/>
</dbReference>